<name>A0A556M9H9_9SPHI</name>
<dbReference type="RefSeq" id="WP_144250498.1">
    <property type="nucleotide sequence ID" value="NZ_VLPK01000006.1"/>
</dbReference>
<proteinExistence type="predicted"/>
<gene>
    <name evidence="2" type="ORF">FO440_22130</name>
</gene>
<dbReference type="AlphaFoldDB" id="A0A556M9H9"/>
<reference evidence="2 3" key="1">
    <citation type="submission" date="2019-07" db="EMBL/GenBank/DDBJ databases">
        <authorList>
            <person name="Huq M.A."/>
        </authorList>
    </citation>
    <scope>NUCLEOTIDE SEQUENCE [LARGE SCALE GENOMIC DNA]</scope>
    <source>
        <strain evidence="2 3">MAH-19</strain>
    </source>
</reference>
<sequence>MNDKVYILRLLLLAVVMGVLCLDTILLLTGHGHQLEHRNTLLTCALLWFASLFYTRNSDDDWAGQF</sequence>
<feature type="transmembrane region" description="Helical" evidence="1">
    <location>
        <begin position="6"/>
        <end position="28"/>
    </location>
</feature>
<evidence type="ECO:0000313" key="3">
    <source>
        <dbReference type="Proteomes" id="UP000318733"/>
    </source>
</evidence>
<organism evidence="2 3">
    <name type="scientific">Mucilaginibacter corticis</name>
    <dbReference type="NCBI Taxonomy" id="2597670"/>
    <lineage>
        <taxon>Bacteria</taxon>
        <taxon>Pseudomonadati</taxon>
        <taxon>Bacteroidota</taxon>
        <taxon>Sphingobacteriia</taxon>
        <taxon>Sphingobacteriales</taxon>
        <taxon>Sphingobacteriaceae</taxon>
        <taxon>Mucilaginibacter</taxon>
    </lineage>
</organism>
<dbReference type="Proteomes" id="UP000318733">
    <property type="component" value="Unassembled WGS sequence"/>
</dbReference>
<keyword evidence="1" id="KW-1133">Transmembrane helix</keyword>
<evidence type="ECO:0000313" key="2">
    <source>
        <dbReference type="EMBL" id="TSJ36531.1"/>
    </source>
</evidence>
<keyword evidence="1" id="KW-0472">Membrane</keyword>
<accession>A0A556M9H9</accession>
<protein>
    <submittedName>
        <fullName evidence="2">Uncharacterized protein</fullName>
    </submittedName>
</protein>
<dbReference type="EMBL" id="VLPK01000006">
    <property type="protein sequence ID" value="TSJ36531.1"/>
    <property type="molecule type" value="Genomic_DNA"/>
</dbReference>
<dbReference type="OrthoDB" id="805366at2"/>
<comment type="caution">
    <text evidence="2">The sequence shown here is derived from an EMBL/GenBank/DDBJ whole genome shotgun (WGS) entry which is preliminary data.</text>
</comment>
<keyword evidence="1" id="KW-0812">Transmembrane</keyword>
<evidence type="ECO:0000256" key="1">
    <source>
        <dbReference type="SAM" id="Phobius"/>
    </source>
</evidence>
<keyword evidence="3" id="KW-1185">Reference proteome</keyword>